<accession>A0AAE9XQY7</accession>
<evidence type="ECO:0000256" key="8">
    <source>
        <dbReference type="ARBA" id="ARBA00031512"/>
    </source>
</evidence>
<proteinExistence type="inferred from homology"/>
<dbReference type="Gene3D" id="3.40.630.10">
    <property type="entry name" value="Zn peptidases"/>
    <property type="match status" value="1"/>
</dbReference>
<dbReference type="InterPro" id="IPR007484">
    <property type="entry name" value="Peptidase_M28"/>
</dbReference>
<feature type="transmembrane region" description="Helical" evidence="9">
    <location>
        <begin position="430"/>
        <end position="449"/>
    </location>
</feature>
<dbReference type="Pfam" id="PF04389">
    <property type="entry name" value="Peptidase_M28"/>
    <property type="match status" value="1"/>
</dbReference>
<keyword evidence="6 9" id="KW-1133">Transmembrane helix</keyword>
<evidence type="ECO:0000313" key="11">
    <source>
        <dbReference type="EMBL" id="WCL55572.1"/>
    </source>
</evidence>
<feature type="transmembrane region" description="Helical" evidence="9">
    <location>
        <begin position="477"/>
        <end position="496"/>
    </location>
</feature>
<evidence type="ECO:0000259" key="10">
    <source>
        <dbReference type="Pfam" id="PF04389"/>
    </source>
</evidence>
<dbReference type="PANTHER" id="PTHR12147:SF58">
    <property type="entry name" value="VACUOLAR MEMBRANE PROTEASE"/>
    <property type="match status" value="1"/>
</dbReference>
<comment type="function">
    <text evidence="1">May be involved in vacuolar sorting and osmoregulation.</text>
</comment>
<feature type="transmembrane region" description="Helical" evidence="9">
    <location>
        <begin position="403"/>
        <end position="423"/>
    </location>
</feature>
<dbReference type="EMBL" id="CP116805">
    <property type="protein sequence ID" value="WCL55572.1"/>
    <property type="molecule type" value="Genomic_DNA"/>
</dbReference>
<dbReference type="Proteomes" id="UP001217500">
    <property type="component" value="Chromosome"/>
</dbReference>
<keyword evidence="7" id="KW-0325">Glycoprotein</keyword>
<dbReference type="InterPro" id="IPR045175">
    <property type="entry name" value="M28_fam"/>
</dbReference>
<keyword evidence="12" id="KW-1185">Reference proteome</keyword>
<evidence type="ECO:0000256" key="6">
    <source>
        <dbReference type="ARBA" id="ARBA00022989"/>
    </source>
</evidence>
<evidence type="ECO:0000256" key="4">
    <source>
        <dbReference type="ARBA" id="ARBA00017435"/>
    </source>
</evidence>
<evidence type="ECO:0000256" key="9">
    <source>
        <dbReference type="SAM" id="Phobius"/>
    </source>
</evidence>
<dbReference type="KEGG" id="gso:PH603_07330"/>
<evidence type="ECO:0000256" key="3">
    <source>
        <dbReference type="ARBA" id="ARBA00010918"/>
    </source>
</evidence>
<feature type="transmembrane region" description="Helical" evidence="9">
    <location>
        <begin position="511"/>
        <end position="530"/>
    </location>
</feature>
<dbReference type="GO" id="GO:0008235">
    <property type="term" value="F:metalloexopeptidase activity"/>
    <property type="evidence" value="ECO:0007669"/>
    <property type="project" value="InterPro"/>
</dbReference>
<evidence type="ECO:0000256" key="7">
    <source>
        <dbReference type="ARBA" id="ARBA00023180"/>
    </source>
</evidence>
<keyword evidence="9" id="KW-0812">Transmembrane</keyword>
<keyword evidence="5" id="KW-0926">Vacuole</keyword>
<protein>
    <recommendedName>
        <fullName evidence="4">Vacuolar membrane protease</fullName>
    </recommendedName>
    <alternativeName>
        <fullName evidence="8">FXNA-related family protease 1</fullName>
    </alternativeName>
</protein>
<evidence type="ECO:0000313" key="12">
    <source>
        <dbReference type="Proteomes" id="UP001217500"/>
    </source>
</evidence>
<evidence type="ECO:0000256" key="1">
    <source>
        <dbReference type="ARBA" id="ARBA00003273"/>
    </source>
</evidence>
<feature type="transmembrane region" description="Helical" evidence="9">
    <location>
        <begin position="542"/>
        <end position="561"/>
    </location>
</feature>
<dbReference type="PANTHER" id="PTHR12147">
    <property type="entry name" value="METALLOPEPTIDASE M28 FAMILY MEMBER"/>
    <property type="match status" value="1"/>
</dbReference>
<dbReference type="SUPFAM" id="SSF53187">
    <property type="entry name" value="Zn-dependent exopeptidases"/>
    <property type="match status" value="1"/>
</dbReference>
<comment type="similarity">
    <text evidence="3">Belongs to the peptidase M28 family.</text>
</comment>
<organism evidence="11 12">
    <name type="scientific">Gimibacter soli</name>
    <dbReference type="NCBI Taxonomy" id="3024400"/>
    <lineage>
        <taxon>Bacteria</taxon>
        <taxon>Pseudomonadati</taxon>
        <taxon>Pseudomonadota</taxon>
        <taxon>Alphaproteobacteria</taxon>
        <taxon>Kordiimonadales</taxon>
        <taxon>Temperatibacteraceae</taxon>
        <taxon>Gimibacter</taxon>
    </lineage>
</organism>
<sequence>MILATRQAPLLVTSLLFLVLFGLRSIVVAPVDIVPADAPTDVFSAVRAHAALTDILGDGAPPHPSGSPENALVRERIEAKLDALGLTSEIQRTFKCSPLAPGCSLVENIISVIPGSAADAIAQPALLVTSHYDSVPGAPGAGDAGSGIAAMLEIAGNLKAAPVANDVILLFADAEETGLRGAMAFVDSHPLMERVGFVINAEARGVDGPSTMFETGDNNLATVRAFRSTANNPVSASLIVEMYKRMPNGTDFTIYKMKGAQGLNFAFSGGVSLYHSSRDNPANLSLKSLQHQGDNMLNAVRTVANQPIEVTRADEDAVYFDLFGRALVLWPAHIGSLLAGIALVALGASLVVRRGISFRQGAWAFLFFLLVPVAFGIAGYLLSFPLSQFGDLHPLDHPHAWPGRIALVVAALLVSLAIGHAAARRAGASALFHVVWIIAALGGLTLALVLPGVSYLLIAPSLVAGIAALVTVRRSVALAAGLAVLAGGYMAFYHFLMFEAVFNFQLSHFKMLPLLLLGWPFMAAAAGWFTQDGVTVPPLGRALAVVLFAATITALVVPAYTPARPRSVNVNYLADLSTGTFNLEIQTLGPADLDFVRAAGFETAQQPITRYGVQQGKTHLRPTIDLGLTGPEIVITYDVSGPDGRLIEGTIRSPEGRIYTGFGIADGANVTSMKIEDQLVLGLPDRPLAGPIVLRLQGAGTEPKRFALRLKTTASDGLYAFEQGALPPSEDIAAVQALRPDDAAPIHFGDHALIVKPLLP</sequence>
<reference evidence="11" key="1">
    <citation type="submission" date="2023-01" db="EMBL/GenBank/DDBJ databases">
        <title>The genome sequence of Kordiimonadaceae bacterium 6D33.</title>
        <authorList>
            <person name="Liu Y."/>
        </authorList>
    </citation>
    <scope>NUCLEOTIDE SEQUENCE</scope>
    <source>
        <strain evidence="11">6D33</strain>
    </source>
</reference>
<feature type="transmembrane region" description="Helical" evidence="9">
    <location>
        <begin position="328"/>
        <end position="351"/>
    </location>
</feature>
<comment type="subcellular location">
    <subcellularLocation>
        <location evidence="2">Vacuole membrane</location>
        <topology evidence="2">Multi-pass membrane protein</topology>
    </subcellularLocation>
</comment>
<gene>
    <name evidence="11" type="ORF">PH603_07330</name>
</gene>
<feature type="transmembrane region" description="Helical" evidence="9">
    <location>
        <begin position="363"/>
        <end position="383"/>
    </location>
</feature>
<evidence type="ECO:0000256" key="2">
    <source>
        <dbReference type="ARBA" id="ARBA00004128"/>
    </source>
</evidence>
<dbReference type="RefSeq" id="WP_289505405.1">
    <property type="nucleotide sequence ID" value="NZ_CP116805.1"/>
</dbReference>
<dbReference type="GO" id="GO:0005774">
    <property type="term" value="C:vacuolar membrane"/>
    <property type="evidence" value="ECO:0007669"/>
    <property type="project" value="UniProtKB-SubCell"/>
</dbReference>
<evidence type="ECO:0000256" key="5">
    <source>
        <dbReference type="ARBA" id="ARBA00022554"/>
    </source>
</evidence>
<name>A0AAE9XQY7_9PROT</name>
<dbReference type="GO" id="GO:0006508">
    <property type="term" value="P:proteolysis"/>
    <property type="evidence" value="ECO:0007669"/>
    <property type="project" value="InterPro"/>
</dbReference>
<keyword evidence="9" id="KW-0472">Membrane</keyword>
<dbReference type="AlphaFoldDB" id="A0AAE9XQY7"/>
<feature type="transmembrane region" description="Helical" evidence="9">
    <location>
        <begin position="455"/>
        <end position="472"/>
    </location>
</feature>
<feature type="domain" description="Peptidase M28" evidence="10">
    <location>
        <begin position="108"/>
        <end position="299"/>
    </location>
</feature>